<evidence type="ECO:0000313" key="1">
    <source>
        <dbReference type="EMBL" id="KAJ8730846.1"/>
    </source>
</evidence>
<sequence>MKLLHVLRALLIAPALPVNAYCPEAALAPLAFVLEYAVWRGWHQAVVYTPDLEPGCTWAIVRLMKCLNINGVATASESLQNVRLRANLGIIVLSPRLRRNGTANFTTFIKKLHDQKLDTSSYDWLLTARSNKDFGFINEILNATSVRFDQNIVVAYTQSKYVPKTNKLGLCSENFMYKVRSNWDRVQSMSGVEVPYPVESRNFLGEELVVGRCNSTGDGGPSLDDDGPSAEPMLDDILHFLTVRLNTTSSIRYYSKLGFRTYEGTWTGLLGALMDHTVDVALEPVTVQAARLQDMDFIFPIAETMCNIYMRQQETSTVRDIFLAPFSVRLVACVVAVVLIAAIAIIVISRASSTMCAHQRRMGYTEALIWSTGILCQQGGTWTPTNPSGSVVLIVCLLFAVVTYNAYAAFITSVLSVRVASVDTIAAVLHSPNFKIGYIRNGADQMYLMSTKDVQLNAFYIRGYSDADNLVSSAEEGLARAARQDYAFFAGQRVARSTLRSLSQARGRCALRELPVHSTRAHLAFPLPRQSPYARPTLLSLLQLRSGGALARLEAALVPDMPQCAPPPGFASARATDVRSALILLIVGLITSLLLGLAEYCWKNRKELKTFLAGCYRRIINIVLH</sequence>
<comment type="caution">
    <text evidence="1">The sequence shown here is derived from an EMBL/GenBank/DDBJ whole genome shotgun (WGS) entry which is preliminary data.</text>
</comment>
<accession>A0ACC2R181</accession>
<dbReference type="Proteomes" id="UP001231649">
    <property type="component" value="Chromosome 12"/>
</dbReference>
<evidence type="ECO:0000313" key="2">
    <source>
        <dbReference type="Proteomes" id="UP001231649"/>
    </source>
</evidence>
<organism evidence="1 2">
    <name type="scientific">Mythimna loreyi</name>
    <dbReference type="NCBI Taxonomy" id="667449"/>
    <lineage>
        <taxon>Eukaryota</taxon>
        <taxon>Metazoa</taxon>
        <taxon>Ecdysozoa</taxon>
        <taxon>Arthropoda</taxon>
        <taxon>Hexapoda</taxon>
        <taxon>Insecta</taxon>
        <taxon>Pterygota</taxon>
        <taxon>Neoptera</taxon>
        <taxon>Endopterygota</taxon>
        <taxon>Lepidoptera</taxon>
        <taxon>Glossata</taxon>
        <taxon>Ditrysia</taxon>
        <taxon>Noctuoidea</taxon>
        <taxon>Noctuidae</taxon>
        <taxon>Noctuinae</taxon>
        <taxon>Hadenini</taxon>
        <taxon>Mythimna</taxon>
    </lineage>
</organism>
<name>A0ACC2R181_9NEOP</name>
<dbReference type="EMBL" id="CM056788">
    <property type="protein sequence ID" value="KAJ8730846.1"/>
    <property type="molecule type" value="Genomic_DNA"/>
</dbReference>
<keyword evidence="2" id="KW-1185">Reference proteome</keyword>
<reference evidence="1" key="1">
    <citation type="submission" date="2023-03" db="EMBL/GenBank/DDBJ databases">
        <title>Chromosome-level genomes of two armyworms, Mythimna separata and Mythimna loreyi, provide insights into the biosynthesis and reception of sex pheromones.</title>
        <authorList>
            <person name="Zhao H."/>
        </authorList>
    </citation>
    <scope>NUCLEOTIDE SEQUENCE</scope>
    <source>
        <strain evidence="1">BeijingLab</strain>
    </source>
</reference>
<proteinExistence type="predicted"/>
<gene>
    <name evidence="1" type="ORF">PYW08_002259</name>
</gene>
<protein>
    <submittedName>
        <fullName evidence="1">Uncharacterized protein</fullName>
    </submittedName>
</protein>